<protein>
    <submittedName>
        <fullName evidence="1">Uncharacterized protein</fullName>
    </submittedName>
</protein>
<dbReference type="Proteomes" id="UP001055811">
    <property type="component" value="Linkage Group LG08"/>
</dbReference>
<comment type="caution">
    <text evidence="1">The sequence shown here is derived from an EMBL/GenBank/DDBJ whole genome shotgun (WGS) entry which is preliminary data.</text>
</comment>
<gene>
    <name evidence="1" type="ORF">L2E82_44975</name>
</gene>
<reference evidence="1 2" key="2">
    <citation type="journal article" date="2022" name="Mol. Ecol. Resour.">
        <title>The genomes of chicory, endive, great burdock and yacon provide insights into Asteraceae paleo-polyploidization history and plant inulin production.</title>
        <authorList>
            <person name="Fan W."/>
            <person name="Wang S."/>
            <person name="Wang H."/>
            <person name="Wang A."/>
            <person name="Jiang F."/>
            <person name="Liu H."/>
            <person name="Zhao H."/>
            <person name="Xu D."/>
            <person name="Zhang Y."/>
        </authorList>
    </citation>
    <scope>NUCLEOTIDE SEQUENCE [LARGE SCALE GENOMIC DNA]</scope>
    <source>
        <strain evidence="2">cv. Punajuju</strain>
        <tissue evidence="1">Leaves</tissue>
    </source>
</reference>
<dbReference type="EMBL" id="CM042016">
    <property type="protein sequence ID" value="KAI3700349.1"/>
    <property type="molecule type" value="Genomic_DNA"/>
</dbReference>
<organism evidence="1 2">
    <name type="scientific">Cichorium intybus</name>
    <name type="common">Chicory</name>
    <dbReference type="NCBI Taxonomy" id="13427"/>
    <lineage>
        <taxon>Eukaryota</taxon>
        <taxon>Viridiplantae</taxon>
        <taxon>Streptophyta</taxon>
        <taxon>Embryophyta</taxon>
        <taxon>Tracheophyta</taxon>
        <taxon>Spermatophyta</taxon>
        <taxon>Magnoliopsida</taxon>
        <taxon>eudicotyledons</taxon>
        <taxon>Gunneridae</taxon>
        <taxon>Pentapetalae</taxon>
        <taxon>asterids</taxon>
        <taxon>campanulids</taxon>
        <taxon>Asterales</taxon>
        <taxon>Asteraceae</taxon>
        <taxon>Cichorioideae</taxon>
        <taxon>Cichorieae</taxon>
        <taxon>Cichoriinae</taxon>
        <taxon>Cichorium</taxon>
    </lineage>
</organism>
<evidence type="ECO:0000313" key="2">
    <source>
        <dbReference type="Proteomes" id="UP001055811"/>
    </source>
</evidence>
<keyword evidence="2" id="KW-1185">Reference proteome</keyword>
<sequence length="172" mass="19300">MLLPSHMPAEAISSTMDLANFTASRVVLGNRGIGVDIWRTSDDILTRSIENSRAAEINEIEDPRATAKGQLVAISHQPTDSIVLFYRLVAFNLEKQKESDAEVGRLAIIRILGEVEILREKGRYREADRMIFIVTVHFSTTISQYVKSTAFPASRPRVFVGLLTEKQTPSRR</sequence>
<accession>A0ACB8ZQU8</accession>
<reference evidence="2" key="1">
    <citation type="journal article" date="2022" name="Mol. Ecol. Resour.">
        <title>The genomes of chicory, endive, great burdock and yacon provide insights into Asteraceae palaeo-polyploidization history and plant inulin production.</title>
        <authorList>
            <person name="Fan W."/>
            <person name="Wang S."/>
            <person name="Wang H."/>
            <person name="Wang A."/>
            <person name="Jiang F."/>
            <person name="Liu H."/>
            <person name="Zhao H."/>
            <person name="Xu D."/>
            <person name="Zhang Y."/>
        </authorList>
    </citation>
    <scope>NUCLEOTIDE SEQUENCE [LARGE SCALE GENOMIC DNA]</scope>
    <source>
        <strain evidence="2">cv. Punajuju</strain>
    </source>
</reference>
<name>A0ACB8ZQU8_CICIN</name>
<evidence type="ECO:0000313" key="1">
    <source>
        <dbReference type="EMBL" id="KAI3700349.1"/>
    </source>
</evidence>
<proteinExistence type="predicted"/>